<proteinExistence type="predicted"/>
<accession>A0ABP6Y661</accession>
<evidence type="ECO:0000313" key="3">
    <source>
        <dbReference type="Proteomes" id="UP001500767"/>
    </source>
</evidence>
<gene>
    <name evidence="2" type="ORF">GCM10022197_39110</name>
</gene>
<evidence type="ECO:0000313" key="2">
    <source>
        <dbReference type="EMBL" id="GAA3577973.1"/>
    </source>
</evidence>
<dbReference type="EMBL" id="BAAAYR010000006">
    <property type="protein sequence ID" value="GAA3577973.1"/>
    <property type="molecule type" value="Genomic_DNA"/>
</dbReference>
<dbReference type="RefSeq" id="WP_204912901.1">
    <property type="nucleotide sequence ID" value="NZ_BAAAYR010000006.1"/>
</dbReference>
<organism evidence="2 3">
    <name type="scientific">Microlunatus spumicola</name>
    <dbReference type="NCBI Taxonomy" id="81499"/>
    <lineage>
        <taxon>Bacteria</taxon>
        <taxon>Bacillati</taxon>
        <taxon>Actinomycetota</taxon>
        <taxon>Actinomycetes</taxon>
        <taxon>Propionibacteriales</taxon>
        <taxon>Propionibacteriaceae</taxon>
        <taxon>Microlunatus</taxon>
    </lineage>
</organism>
<evidence type="ECO:0000256" key="1">
    <source>
        <dbReference type="SAM" id="MobiDB-lite"/>
    </source>
</evidence>
<dbReference type="Proteomes" id="UP001500767">
    <property type="component" value="Unassembled WGS sequence"/>
</dbReference>
<comment type="caution">
    <text evidence="2">The sequence shown here is derived from an EMBL/GenBank/DDBJ whole genome shotgun (WGS) entry which is preliminary data.</text>
</comment>
<feature type="region of interest" description="Disordered" evidence="1">
    <location>
        <begin position="51"/>
        <end position="74"/>
    </location>
</feature>
<sequence>MSEPTVDRAPETGDPRVDAALRGVDDLAAAPVDEHAERLSTAHNALQEVLRTPAEAAAAPRPPAGPRPPTGPRP</sequence>
<keyword evidence="3" id="KW-1185">Reference proteome</keyword>
<reference evidence="3" key="1">
    <citation type="journal article" date="2019" name="Int. J. Syst. Evol. Microbiol.">
        <title>The Global Catalogue of Microorganisms (GCM) 10K type strain sequencing project: providing services to taxonomists for standard genome sequencing and annotation.</title>
        <authorList>
            <consortium name="The Broad Institute Genomics Platform"/>
            <consortium name="The Broad Institute Genome Sequencing Center for Infectious Disease"/>
            <person name="Wu L."/>
            <person name="Ma J."/>
        </authorList>
    </citation>
    <scope>NUCLEOTIDE SEQUENCE [LARGE SCALE GENOMIC DNA]</scope>
    <source>
        <strain evidence="3">JCM 16540</strain>
    </source>
</reference>
<name>A0ABP6Y661_9ACTN</name>
<protein>
    <submittedName>
        <fullName evidence="2">Uncharacterized protein</fullName>
    </submittedName>
</protein>
<feature type="compositionally biased region" description="Pro residues" evidence="1">
    <location>
        <begin position="60"/>
        <end position="74"/>
    </location>
</feature>